<evidence type="ECO:0000256" key="1">
    <source>
        <dbReference type="ARBA" id="ARBA00004138"/>
    </source>
</evidence>
<organism evidence="11 12">
    <name type="scientific">Chytriomyces confervae</name>
    <dbReference type="NCBI Taxonomy" id="246404"/>
    <lineage>
        <taxon>Eukaryota</taxon>
        <taxon>Fungi</taxon>
        <taxon>Fungi incertae sedis</taxon>
        <taxon>Chytridiomycota</taxon>
        <taxon>Chytridiomycota incertae sedis</taxon>
        <taxon>Chytridiomycetes</taxon>
        <taxon>Chytridiales</taxon>
        <taxon>Chytriomycetaceae</taxon>
        <taxon>Chytriomyces</taxon>
    </lineage>
</organism>
<dbReference type="Pfam" id="PF23146">
    <property type="entry name" value="Zf_IFT144_1st"/>
    <property type="match status" value="1"/>
</dbReference>
<keyword evidence="12" id="KW-1185">Reference proteome</keyword>
<feature type="compositionally biased region" description="Basic and acidic residues" evidence="7">
    <location>
        <begin position="1412"/>
        <end position="1425"/>
    </location>
</feature>
<dbReference type="SUPFAM" id="SSF69322">
    <property type="entry name" value="Tricorn protease domain 2"/>
    <property type="match status" value="1"/>
</dbReference>
<dbReference type="GO" id="GO:0060271">
    <property type="term" value="P:cilium assembly"/>
    <property type="evidence" value="ECO:0007669"/>
    <property type="project" value="TreeGrafter"/>
</dbReference>
<evidence type="ECO:0000256" key="6">
    <source>
        <dbReference type="ARBA" id="ARBA00023273"/>
    </source>
</evidence>
<proteinExistence type="predicted"/>
<dbReference type="SUPFAM" id="SSF48452">
    <property type="entry name" value="TPR-like"/>
    <property type="match status" value="1"/>
</dbReference>
<keyword evidence="2" id="KW-0853">WD repeat</keyword>
<dbReference type="GO" id="GO:0030991">
    <property type="term" value="C:intraciliary transport particle A"/>
    <property type="evidence" value="ECO:0007669"/>
    <property type="project" value="TreeGrafter"/>
</dbReference>
<evidence type="ECO:0000259" key="9">
    <source>
        <dbReference type="Pfam" id="PF23389"/>
    </source>
</evidence>
<evidence type="ECO:0000259" key="8">
    <source>
        <dbReference type="Pfam" id="PF15911"/>
    </source>
</evidence>
<dbReference type="SUPFAM" id="SSF50978">
    <property type="entry name" value="WD40 repeat-like"/>
    <property type="match status" value="1"/>
</dbReference>
<evidence type="ECO:0000313" key="11">
    <source>
        <dbReference type="EMBL" id="TPX73360.1"/>
    </source>
</evidence>
<dbReference type="Gene3D" id="2.130.10.10">
    <property type="entry name" value="YVTN repeat-like/Quinoprotein amine dehydrogenase"/>
    <property type="match status" value="2"/>
</dbReference>
<name>A0A507FCQ7_9FUNG</name>
<keyword evidence="5" id="KW-0969">Cilium</keyword>
<sequence>MNKIFQLSASLHGYSTPSTQQQLQCQLQFKWQKSLCNILATSGANNILNLIDRHGHRIDNVALQGACVSLGWSHDGEWLVAVVESSPLLVVWDANIRKAIPPIDTNMKGLSHQAWNSTSTMLAIGTTKGNLLLLNRRTSKKIPVLGKHSKAIVGLTWSKDDILACASLDNTFTLSNVDGDTIFQMSLKGEPSRLQWSTIRTPTADSPPSPVLSIVLANKTIFFHSVASPDAPIELAFQSKYGSIVAYEWFGEGFIMIGFSSGYFIVVSTNMNEIGQEVFQAHNHKDSLNDLKISPALEKAATAGDGCVKVHELGDLKDVYAILNLEEDRGGLVGMEWTDDGGFLSVATRGGAVYTFLSKLPVVGCASGTAYVTALREITIVDQNKTGFTGMTFMYKKEVEFEPSIVAIGPTYFAVGMNTRMNFYRGGWPKPPVKWNAPKPKLSLKPGENVFQKDYIGTIKLASLNSTMAAVLLTDGRLQVHSIDERAIVLPPSFTKIFPQESENLVITCVSLTNELLIYGTETGHIHHISLEDWAVVSEVKHQSTIQEIYPQPRRARFIFRDENGDAYLCDPVADVLFSIPNISGTVFTLAFRMFLRTHPSPAKTIGFIWENAQTAERSVFISWDDMFITTHAYIPHSIKEQQCLALGTTKLPHGMKPLIFSDGTAICQTPGGKLSHIRLTTHEPINLKNIDERNEKAVGKMFQMLYTLGRMTDIWALTSTITSRKAWTMLAEAALHVMDLPCAKRIYSQILHDAGMVITLNDILDSTCEERSVLAAHVCVVFGDFDRAQELFLSSSEPGQALIMRRDLMHWDHALNLAAKLNPVEVSLIAKEFAARLESEAKFTEALCMYEKALETSTRLKIRETEREDHQVACSAGITRMTFRMGDTTRGMKMLTGVEDPKLLSECASILEGIKMYTESGSLYERAKQWEKAAEVYTKGKFWGKVAPLLELVTSPKIFLQFAKAREASKQYEEAAYAYERGKDYENLVRLYVEHLQNIDGAVKIVRETRSRDSARIVSKFFQSMKDYKSVVEFLLMAGMMEEAFELAQHHDVMEHFGEIVQNEASTEMLLNIASFFESKGQPLNAGIYLLKAKNYTKALRMFIRCPVLDGKSVELAIDTVGLAKSDGLTHELIDYLMGENDGEAKYIFKLYMSLGAYRDAARTAVIIAREEQMLGNYRTAHDLLLDNFKQLRKSKAKVPADLERMLMLLHSYILVKTLIRINQHELGARMLIRVSNSISKFPTHVVPILTSTVIECHRADLKKEAYEYAAMLMRPEYRQLVDAKYKRKIEQIVRRPDKEENTVTEKLSPCPYCKYMVPDTSLDCIDCKNHLPYCISSGKHMTIEGWSACPSCEFPSLINEFKAVVSQTGACPMCCVELKMEDLKLASNPEELLRGVKERLETAVPNATGDSKEDQKGDGRKEYATGNLSTQQTEKNTPTLTGRDLEMPFGTVSEGKQAAAAAMR</sequence>
<reference evidence="11 12" key="1">
    <citation type="journal article" date="2019" name="Sci. Rep.">
        <title>Comparative genomics of chytrid fungi reveal insights into the obligate biotrophic and pathogenic lifestyle of Synchytrium endobioticum.</title>
        <authorList>
            <person name="van de Vossenberg B.T.L.H."/>
            <person name="Warris S."/>
            <person name="Nguyen H.D.T."/>
            <person name="van Gent-Pelzer M.P.E."/>
            <person name="Joly D.L."/>
            <person name="van de Geest H.C."/>
            <person name="Bonants P.J.M."/>
            <person name="Smith D.S."/>
            <person name="Levesque C.A."/>
            <person name="van der Lee T.A.J."/>
        </authorList>
    </citation>
    <scope>NUCLEOTIDE SEQUENCE [LARGE SCALE GENOMIC DNA]</scope>
    <source>
        <strain evidence="11 12">CBS 675.73</strain>
    </source>
</reference>
<dbReference type="GO" id="GO:0005929">
    <property type="term" value="C:cilium"/>
    <property type="evidence" value="ECO:0007669"/>
    <property type="project" value="UniProtKB-SubCell"/>
</dbReference>
<dbReference type="Pfam" id="PF24762">
    <property type="entry name" value="TPR_IF140-IFT172"/>
    <property type="match status" value="1"/>
</dbReference>
<dbReference type="InterPro" id="IPR001680">
    <property type="entry name" value="WD40_rpt"/>
</dbReference>
<feature type="domain" description="IF140/IFT172/WDR19 TPR" evidence="10">
    <location>
        <begin position="963"/>
        <end position="1105"/>
    </location>
</feature>
<evidence type="ECO:0000259" key="10">
    <source>
        <dbReference type="Pfam" id="PF24762"/>
    </source>
</evidence>
<dbReference type="InterPro" id="IPR056168">
    <property type="entry name" value="TPR_IF140/IFT172/WDR19"/>
</dbReference>
<dbReference type="FunFam" id="2.130.10.10:FF:000242">
    <property type="entry name" value="WD repeat domain 19, isoform CRA_a"/>
    <property type="match status" value="1"/>
</dbReference>
<evidence type="ECO:0000256" key="7">
    <source>
        <dbReference type="SAM" id="MobiDB-lite"/>
    </source>
</evidence>
<dbReference type="InterPro" id="IPR057855">
    <property type="entry name" value="Beta-prop_WDR19_1st"/>
</dbReference>
<evidence type="ECO:0000313" key="12">
    <source>
        <dbReference type="Proteomes" id="UP000320333"/>
    </source>
</evidence>
<comment type="subcellular location">
    <subcellularLocation>
        <location evidence="1">Cell projection</location>
        <location evidence="1">Cilium</location>
    </subcellularLocation>
</comment>
<evidence type="ECO:0000256" key="2">
    <source>
        <dbReference type="ARBA" id="ARBA00022574"/>
    </source>
</evidence>
<feature type="region of interest" description="Disordered" evidence="7">
    <location>
        <begin position="1401"/>
        <end position="1466"/>
    </location>
</feature>
<dbReference type="SMART" id="SM00320">
    <property type="entry name" value="WD40"/>
    <property type="match status" value="2"/>
</dbReference>
<evidence type="ECO:0000256" key="5">
    <source>
        <dbReference type="ARBA" id="ARBA00023069"/>
    </source>
</evidence>
<feature type="domain" description="WDR19 WD40 repeat" evidence="8">
    <location>
        <begin position="370"/>
        <end position="683"/>
    </location>
</feature>
<dbReference type="OrthoDB" id="10250638at2759"/>
<dbReference type="InterPro" id="IPR039468">
    <property type="entry name" value="WDR19_WD40_rpt"/>
</dbReference>
<dbReference type="Gene3D" id="1.25.40.470">
    <property type="match status" value="2"/>
</dbReference>
<dbReference type="PANTHER" id="PTHR14920:SF0">
    <property type="entry name" value="WD REPEAT DOMAIN 19"/>
    <property type="match status" value="1"/>
</dbReference>
<dbReference type="InterPro" id="IPR015943">
    <property type="entry name" value="WD40/YVTN_repeat-like_dom_sf"/>
</dbReference>
<dbReference type="Pfam" id="PF15911">
    <property type="entry name" value="Beta-prop_WDR19_2nd"/>
    <property type="match status" value="1"/>
</dbReference>
<evidence type="ECO:0008006" key="13">
    <source>
        <dbReference type="Google" id="ProtNLM"/>
    </source>
</evidence>
<gene>
    <name evidence="11" type="ORF">CcCBS67573_g05380</name>
</gene>
<evidence type="ECO:0000256" key="3">
    <source>
        <dbReference type="ARBA" id="ARBA00022737"/>
    </source>
</evidence>
<feature type="compositionally biased region" description="Polar residues" evidence="7">
    <location>
        <begin position="1428"/>
        <end position="1442"/>
    </location>
</feature>
<dbReference type="Pfam" id="PF23389">
    <property type="entry name" value="Beta-prop_WDR19_1st"/>
    <property type="match status" value="1"/>
</dbReference>
<keyword evidence="3" id="KW-0677">Repeat</keyword>
<dbReference type="PANTHER" id="PTHR14920">
    <property type="entry name" value="OSMOTIC AVOIDANCE ABNORMAL PROTEIN 1/WD REPEAT MEMBRANE PROTEIN"/>
    <property type="match status" value="1"/>
</dbReference>
<dbReference type="EMBL" id="QEAP01000191">
    <property type="protein sequence ID" value="TPX73360.1"/>
    <property type="molecule type" value="Genomic_DNA"/>
</dbReference>
<accession>A0A507FCQ7</accession>
<dbReference type="GO" id="GO:0035721">
    <property type="term" value="P:intraciliary retrograde transport"/>
    <property type="evidence" value="ECO:0007669"/>
    <property type="project" value="InterPro"/>
</dbReference>
<evidence type="ECO:0000256" key="4">
    <source>
        <dbReference type="ARBA" id="ARBA00022803"/>
    </source>
</evidence>
<protein>
    <recommendedName>
        <fullName evidence="13">Anaphase-promoting complex subunit 4 WD40 domain-containing protein</fullName>
    </recommendedName>
</protein>
<feature type="domain" description="WDR19 first beta-propeller" evidence="9">
    <location>
        <begin position="28"/>
        <end position="351"/>
    </location>
</feature>
<dbReference type="Proteomes" id="UP000320333">
    <property type="component" value="Unassembled WGS sequence"/>
</dbReference>
<dbReference type="InterPro" id="IPR011990">
    <property type="entry name" value="TPR-like_helical_dom_sf"/>
</dbReference>
<dbReference type="InterPro" id="IPR036322">
    <property type="entry name" value="WD40_repeat_dom_sf"/>
</dbReference>
<keyword evidence="4" id="KW-0802">TPR repeat</keyword>
<keyword evidence="6" id="KW-0966">Cell projection</keyword>
<comment type="caution">
    <text evidence="11">The sequence shown here is derived from an EMBL/GenBank/DDBJ whole genome shotgun (WGS) entry which is preliminary data.</text>
</comment>
<dbReference type="InterPro" id="IPR040379">
    <property type="entry name" value="WDR19/dyf-2"/>
</dbReference>
<dbReference type="STRING" id="246404.A0A507FCQ7"/>